<dbReference type="InterPro" id="IPR000182">
    <property type="entry name" value="GNAT_dom"/>
</dbReference>
<evidence type="ECO:0000313" key="2">
    <source>
        <dbReference type="EMBL" id="AMU93997.1"/>
    </source>
</evidence>
<dbReference type="PROSITE" id="PS51186">
    <property type="entry name" value="GNAT"/>
    <property type="match status" value="1"/>
</dbReference>
<proteinExistence type="predicted"/>
<dbReference type="EMBL" id="CP013342">
    <property type="protein sequence ID" value="AMU93997.1"/>
    <property type="molecule type" value="Genomic_DNA"/>
</dbReference>
<dbReference type="GO" id="GO:0016747">
    <property type="term" value="F:acyltransferase activity, transferring groups other than amino-acyl groups"/>
    <property type="evidence" value="ECO:0007669"/>
    <property type="project" value="InterPro"/>
</dbReference>
<sequence>MVELLPLSEIEPQAVEALLDAAFGSDRFGRTAYRIRLGMDAVPCLSFAAVEDGALVGTIQCWPVAHRDVQGRATPLVMVGPVAVRPDVQRGGHGRALMDHMLEAARTMADGALMMIGDPEYYGRFFGFTADATGAWDLPGPYEKHRLLALAVNGREVPVAAGMIGPR</sequence>
<dbReference type="RefSeq" id="WP_062901035.1">
    <property type="nucleotide sequence ID" value="NZ_CP013342.1"/>
</dbReference>
<evidence type="ECO:0000313" key="3">
    <source>
        <dbReference type="Proteomes" id="UP000076234"/>
    </source>
</evidence>
<protein>
    <submittedName>
        <fullName evidence="2">GCN5 family acetyltransferase</fullName>
    </submittedName>
</protein>
<name>A0A142VXH9_9SPHN</name>
<dbReference type="Pfam" id="PF00583">
    <property type="entry name" value="Acetyltransf_1"/>
    <property type="match status" value="1"/>
</dbReference>
<evidence type="ECO:0000259" key="1">
    <source>
        <dbReference type="PROSITE" id="PS51186"/>
    </source>
</evidence>
<dbReference type="AlphaFoldDB" id="A0A142VXH9"/>
<feature type="domain" description="N-acetyltransferase" evidence="1">
    <location>
        <begin position="2"/>
        <end position="153"/>
    </location>
</feature>
<dbReference type="CDD" id="cd04301">
    <property type="entry name" value="NAT_SF"/>
    <property type="match status" value="1"/>
</dbReference>
<dbReference type="InterPro" id="IPR016181">
    <property type="entry name" value="Acyl_CoA_acyltransferase"/>
</dbReference>
<dbReference type="STRING" id="1219058.AOA14_05190"/>
<reference evidence="3" key="1">
    <citation type="submission" date="2015-11" db="EMBL/GenBank/DDBJ databases">
        <title>Complete genome sequence of a polyethylene glycol-degrading strain Sphingopyxis terrae strain 203-1 (NBRC 15098).</title>
        <authorList>
            <person name="Yoshiyuki O."/>
            <person name="Shouta N."/>
            <person name="Nagata Y."/>
            <person name="Numata M."/>
            <person name="Tsuchikane K."/>
            <person name="Hosoyama A."/>
            <person name="Yamazoe A."/>
            <person name="Tsuda M."/>
            <person name="Fujita N."/>
            <person name="Kawai F."/>
        </authorList>
    </citation>
    <scope>NUCLEOTIDE SEQUENCE [LARGE SCALE GENOMIC DNA]</scope>
    <source>
        <strain evidence="3">203-1</strain>
    </source>
</reference>
<dbReference type="SUPFAM" id="SSF55729">
    <property type="entry name" value="Acyl-CoA N-acyltransferases (Nat)"/>
    <property type="match status" value="1"/>
</dbReference>
<keyword evidence="2" id="KW-0808">Transferase</keyword>
<organism evidence="2 3">
    <name type="scientific">Sphingopyxis terrae subsp. terrae NBRC 15098</name>
    <dbReference type="NCBI Taxonomy" id="1219058"/>
    <lineage>
        <taxon>Bacteria</taxon>
        <taxon>Pseudomonadati</taxon>
        <taxon>Pseudomonadota</taxon>
        <taxon>Alphaproteobacteria</taxon>
        <taxon>Sphingomonadales</taxon>
        <taxon>Sphingomonadaceae</taxon>
        <taxon>Sphingopyxis</taxon>
    </lineage>
</organism>
<accession>A0A142VXH9</accession>
<dbReference type="KEGG" id="ster:AOA14_05190"/>
<reference evidence="2 3" key="2">
    <citation type="journal article" date="2016" name="Genome Announc.">
        <title>Complete Genome Sequence of Sphingopyxis terrae Strain 203-1 (NBRC 111660), a Polyethylene Glycol Degrader.</title>
        <authorList>
            <person name="Ohtsubo Y."/>
            <person name="Nonoyama S."/>
            <person name="Nagata Y."/>
            <person name="Numata M."/>
            <person name="Tsuchikane K."/>
            <person name="Hosoyama A."/>
            <person name="Yamazoe A."/>
            <person name="Tsuda M."/>
            <person name="Fujita N."/>
            <person name="Kawai F."/>
        </authorList>
    </citation>
    <scope>NUCLEOTIDE SEQUENCE [LARGE SCALE GENOMIC DNA]</scope>
    <source>
        <strain evidence="2 3">203-1</strain>
    </source>
</reference>
<gene>
    <name evidence="2" type="ORF">AOA14_05190</name>
</gene>
<dbReference type="Proteomes" id="UP000076234">
    <property type="component" value="Chromosome"/>
</dbReference>
<dbReference type="Gene3D" id="3.40.630.30">
    <property type="match status" value="1"/>
</dbReference>